<dbReference type="CDD" id="cd16405">
    <property type="entry name" value="RepB_like_N"/>
    <property type="match status" value="1"/>
</dbReference>
<dbReference type="SUPFAM" id="SSF110849">
    <property type="entry name" value="ParB/Sulfiredoxin"/>
    <property type="match status" value="1"/>
</dbReference>
<reference evidence="3 4" key="1">
    <citation type="submission" date="2016-10" db="EMBL/GenBank/DDBJ databases">
        <authorList>
            <person name="de Groot N.N."/>
        </authorList>
    </citation>
    <scope>NUCLEOTIDE SEQUENCE [LARGE SCALE GENOMIC DNA]</scope>
    <source>
        <strain evidence="3 4">DSM 19547</strain>
    </source>
</reference>
<dbReference type="AlphaFoldDB" id="A0A1I5W2N5"/>
<feature type="region of interest" description="Disordered" evidence="1">
    <location>
        <begin position="1"/>
        <end position="40"/>
    </location>
</feature>
<feature type="domain" description="ParB-like N-terminal" evidence="2">
    <location>
        <begin position="86"/>
        <end position="172"/>
    </location>
</feature>
<protein>
    <submittedName>
        <fullName evidence="3">ParB/RepB/Spo0J family partition protein</fullName>
    </submittedName>
</protein>
<sequence length="356" mass="39615">MARSKKMSVPAGLIPTAKREQPQDSIPTEESKPVAKQGRKPNYYAPAKLASNSAFDKLAGIRGLLEEGVMSGSLPVLLSPEQIIDEVGSDRIQDLPAEAQGKAQEEFDQLVQNIKKRGQRQPIWVRPVSPDWEPNPNSPQEIQPEAQFALQSGRRRLAACKTLGRQVAAFISTEISRGARVSDLEERYFENTARKDLSPFEKLLSVGMIYKEQHQQSKKNQEEVAEELGISQGTVSLGFSCLQLLDQFQEAYGDRLTELTQTEIKAIVTREKRRLKGREPEEAKRNTGGSAQNIATEISAAPLPLEIPLKRGGKLKIKTRAKGLTLAVDGLKLSEGTRERFTQELTALLERYENDQ</sequence>
<dbReference type="InterPro" id="IPR003115">
    <property type="entry name" value="ParB_N"/>
</dbReference>
<evidence type="ECO:0000313" key="4">
    <source>
        <dbReference type="Proteomes" id="UP000199356"/>
    </source>
</evidence>
<dbReference type="STRING" id="441119.SAMN04488047_13917"/>
<dbReference type="InterPro" id="IPR036086">
    <property type="entry name" value="ParB/Sulfiredoxin_sf"/>
</dbReference>
<dbReference type="OrthoDB" id="7812542at2"/>
<evidence type="ECO:0000313" key="3">
    <source>
        <dbReference type="EMBL" id="SFQ14034.1"/>
    </source>
</evidence>
<accession>A0A1I5W2N5</accession>
<dbReference type="SUPFAM" id="SSF109709">
    <property type="entry name" value="KorB DNA-binding domain-like"/>
    <property type="match status" value="1"/>
</dbReference>
<dbReference type="InterPro" id="IPR050336">
    <property type="entry name" value="Chromosome_partition/occlusion"/>
</dbReference>
<dbReference type="Gene3D" id="1.10.10.2830">
    <property type="match status" value="1"/>
</dbReference>
<dbReference type="GO" id="GO:0007059">
    <property type="term" value="P:chromosome segregation"/>
    <property type="evidence" value="ECO:0007669"/>
    <property type="project" value="TreeGrafter"/>
</dbReference>
<dbReference type="Pfam" id="PF02195">
    <property type="entry name" value="ParB_N"/>
    <property type="match status" value="1"/>
</dbReference>
<name>A0A1I5W2N5_9RHOB</name>
<keyword evidence="4" id="KW-1185">Reference proteome</keyword>
<evidence type="ECO:0000256" key="1">
    <source>
        <dbReference type="SAM" id="MobiDB-lite"/>
    </source>
</evidence>
<dbReference type="GO" id="GO:0005694">
    <property type="term" value="C:chromosome"/>
    <property type="evidence" value="ECO:0007669"/>
    <property type="project" value="TreeGrafter"/>
</dbReference>
<organism evidence="3 4">
    <name type="scientific">Tranquillimonas alkanivorans</name>
    <dbReference type="NCBI Taxonomy" id="441119"/>
    <lineage>
        <taxon>Bacteria</taxon>
        <taxon>Pseudomonadati</taxon>
        <taxon>Pseudomonadota</taxon>
        <taxon>Alphaproteobacteria</taxon>
        <taxon>Rhodobacterales</taxon>
        <taxon>Roseobacteraceae</taxon>
        <taxon>Tranquillimonas</taxon>
    </lineage>
</organism>
<dbReference type="PANTHER" id="PTHR33375:SF1">
    <property type="entry name" value="CHROMOSOME-PARTITIONING PROTEIN PARB-RELATED"/>
    <property type="match status" value="1"/>
</dbReference>
<dbReference type="Gene3D" id="3.90.1530.30">
    <property type="match status" value="1"/>
</dbReference>
<evidence type="ECO:0000259" key="2">
    <source>
        <dbReference type="Pfam" id="PF02195"/>
    </source>
</evidence>
<dbReference type="InterPro" id="IPR037972">
    <property type="entry name" value="RepB_N"/>
</dbReference>
<proteinExistence type="predicted"/>
<dbReference type="PANTHER" id="PTHR33375">
    <property type="entry name" value="CHROMOSOME-PARTITIONING PROTEIN PARB-RELATED"/>
    <property type="match status" value="1"/>
</dbReference>
<dbReference type="RefSeq" id="WP_093425538.1">
    <property type="nucleotide sequence ID" value="NZ_FOXA01000039.1"/>
</dbReference>
<gene>
    <name evidence="3" type="ORF">SAMN04488047_13917</name>
</gene>
<dbReference type="Proteomes" id="UP000199356">
    <property type="component" value="Unassembled WGS sequence"/>
</dbReference>
<dbReference type="EMBL" id="FOXA01000039">
    <property type="protein sequence ID" value="SFQ14034.1"/>
    <property type="molecule type" value="Genomic_DNA"/>
</dbReference>